<dbReference type="InterPro" id="IPR000595">
    <property type="entry name" value="cNMP-bd_dom"/>
</dbReference>
<feature type="domain" description="Cyclic nucleotide-binding" evidence="1">
    <location>
        <begin position="28"/>
        <end position="132"/>
    </location>
</feature>
<evidence type="ECO:0000259" key="1">
    <source>
        <dbReference type="PROSITE" id="PS50042"/>
    </source>
</evidence>
<dbReference type="SMART" id="SM00100">
    <property type="entry name" value="cNMP"/>
    <property type="match status" value="1"/>
</dbReference>
<dbReference type="Proteomes" id="UP000494245">
    <property type="component" value="Unassembled WGS sequence"/>
</dbReference>
<dbReference type="InterPro" id="IPR014710">
    <property type="entry name" value="RmlC-like_jellyroll"/>
</dbReference>
<dbReference type="RefSeq" id="WP_173080588.1">
    <property type="nucleotide sequence ID" value="NZ_BLTE01000001.1"/>
</dbReference>
<dbReference type="PANTHER" id="PTHR23011:SF28">
    <property type="entry name" value="CYCLIC NUCLEOTIDE-BINDING DOMAIN CONTAINING PROTEIN"/>
    <property type="match status" value="1"/>
</dbReference>
<dbReference type="PROSITE" id="PS00889">
    <property type="entry name" value="CNMP_BINDING_2"/>
    <property type="match status" value="1"/>
</dbReference>
<accession>A0A6V8LIC9</accession>
<dbReference type="Pfam" id="PF00027">
    <property type="entry name" value="cNMP_binding"/>
    <property type="match status" value="1"/>
</dbReference>
<dbReference type="InterPro" id="IPR018488">
    <property type="entry name" value="cNMP-bd_CS"/>
</dbReference>
<dbReference type="SUPFAM" id="SSF51206">
    <property type="entry name" value="cAMP-binding domain-like"/>
    <property type="match status" value="1"/>
</dbReference>
<dbReference type="InterPro" id="IPR018490">
    <property type="entry name" value="cNMP-bd_dom_sf"/>
</dbReference>
<reference evidence="2 3" key="2">
    <citation type="submission" date="2020-05" db="EMBL/GenBank/DDBJ databases">
        <title>Draft genome sequence of Desulfovibrio sp. strainFSS-1.</title>
        <authorList>
            <person name="Shimoshige H."/>
            <person name="Kobayashi H."/>
            <person name="Maekawa T."/>
        </authorList>
    </citation>
    <scope>NUCLEOTIDE SEQUENCE [LARGE SCALE GENOMIC DNA]</scope>
    <source>
        <strain evidence="2 3">SIID29052-01</strain>
    </source>
</reference>
<evidence type="ECO:0000313" key="3">
    <source>
        <dbReference type="Proteomes" id="UP000494245"/>
    </source>
</evidence>
<evidence type="ECO:0000313" key="2">
    <source>
        <dbReference type="EMBL" id="GFK92473.1"/>
    </source>
</evidence>
<keyword evidence="3" id="KW-1185">Reference proteome</keyword>
<reference evidence="2 3" key="1">
    <citation type="submission" date="2020-04" db="EMBL/GenBank/DDBJ databases">
        <authorList>
            <consortium name="Desulfovibrio sp. FSS-1 genome sequencing consortium"/>
            <person name="Shimoshige H."/>
            <person name="Kobayashi H."/>
            <person name="Maekawa T."/>
        </authorList>
    </citation>
    <scope>NUCLEOTIDE SEQUENCE [LARGE SCALE GENOMIC DNA]</scope>
    <source>
        <strain evidence="2 3">SIID29052-01</strain>
    </source>
</reference>
<comment type="caution">
    <text evidence="2">The sequence shown here is derived from an EMBL/GenBank/DDBJ whole genome shotgun (WGS) entry which is preliminary data.</text>
</comment>
<keyword evidence="2" id="KW-0813">Transport</keyword>
<dbReference type="EMBL" id="BLTE01000001">
    <property type="protein sequence ID" value="GFK92473.1"/>
    <property type="molecule type" value="Genomic_DNA"/>
</dbReference>
<keyword evidence="2" id="KW-0407">Ion channel</keyword>
<sequence>MDYETTEDLFHDPDVGPKLLEMVDGSTWAKDFSEDDVKRLCRYLRLTRHERGSVVFAEGDPDDSMAIILEGSIEITKKDTSPEHKPKCLVRIGPGRAFGELALIEGPPRSATARALDGVSLLVLSRVNYERLCAKDLKLALKVTTNIARLMSFRLRNTSVKLVEYL</sequence>
<dbReference type="CDD" id="cd00038">
    <property type="entry name" value="CAP_ED"/>
    <property type="match status" value="1"/>
</dbReference>
<dbReference type="GO" id="GO:0034220">
    <property type="term" value="P:monoatomic ion transmembrane transport"/>
    <property type="evidence" value="ECO:0007669"/>
    <property type="project" value="UniProtKB-KW"/>
</dbReference>
<dbReference type="PANTHER" id="PTHR23011">
    <property type="entry name" value="CYCLIC NUCLEOTIDE-BINDING DOMAIN CONTAINING PROTEIN"/>
    <property type="match status" value="1"/>
</dbReference>
<name>A0A6V8LIC9_9BACT</name>
<proteinExistence type="predicted"/>
<keyword evidence="2" id="KW-0406">Ion transport</keyword>
<dbReference type="AlphaFoldDB" id="A0A6V8LIC9"/>
<protein>
    <submittedName>
        <fullName evidence="2">Cyclic nucleotide-gated potassium channel</fullName>
    </submittedName>
</protein>
<dbReference type="PROSITE" id="PS50042">
    <property type="entry name" value="CNMP_BINDING_3"/>
    <property type="match status" value="1"/>
</dbReference>
<organism evidence="2 3">
    <name type="scientific">Fundidesulfovibrio magnetotacticus</name>
    <dbReference type="NCBI Taxonomy" id="2730080"/>
    <lineage>
        <taxon>Bacteria</taxon>
        <taxon>Pseudomonadati</taxon>
        <taxon>Thermodesulfobacteriota</taxon>
        <taxon>Desulfovibrionia</taxon>
        <taxon>Desulfovibrionales</taxon>
        <taxon>Desulfovibrionaceae</taxon>
        <taxon>Fundidesulfovibrio</taxon>
    </lineage>
</organism>
<gene>
    <name evidence="2" type="ORF">NNJEOMEG_00298</name>
</gene>
<dbReference type="Gene3D" id="2.60.120.10">
    <property type="entry name" value="Jelly Rolls"/>
    <property type="match status" value="1"/>
</dbReference>